<dbReference type="EMBL" id="FMUH01000004">
    <property type="protein sequence ID" value="SCX52772.1"/>
    <property type="molecule type" value="Genomic_DNA"/>
</dbReference>
<name>A0A1G4YH10_9ACTN</name>
<dbReference type="Proteomes" id="UP000198981">
    <property type="component" value="Unassembled WGS sequence"/>
</dbReference>
<evidence type="ECO:0000313" key="2">
    <source>
        <dbReference type="EMBL" id="SCX52772.1"/>
    </source>
</evidence>
<feature type="transmembrane region" description="Helical" evidence="1">
    <location>
        <begin position="7"/>
        <end position="24"/>
    </location>
</feature>
<keyword evidence="1" id="KW-1133">Transmembrane helix</keyword>
<evidence type="ECO:0000313" key="3">
    <source>
        <dbReference type="Proteomes" id="UP000198981"/>
    </source>
</evidence>
<dbReference type="AlphaFoldDB" id="A0A1G4YH10"/>
<reference evidence="3" key="1">
    <citation type="submission" date="2016-10" db="EMBL/GenBank/DDBJ databases">
        <authorList>
            <person name="Varghese N."/>
            <person name="Submissions S."/>
        </authorList>
    </citation>
    <scope>NUCLEOTIDE SEQUENCE [LARGE SCALE GENOMIC DNA]</scope>
    <source>
        <strain evidence="3">DSM 45722</strain>
    </source>
</reference>
<dbReference type="OrthoDB" id="5196154at2"/>
<proteinExistence type="predicted"/>
<dbReference type="STRING" id="1960309.SAMN03159343_2846"/>
<dbReference type="RefSeq" id="WP_092805357.1">
    <property type="nucleotide sequence ID" value="NZ_FMUH01000004.1"/>
</dbReference>
<feature type="transmembrane region" description="Helical" evidence="1">
    <location>
        <begin position="30"/>
        <end position="49"/>
    </location>
</feature>
<accession>A0A1G4YH10</accession>
<organism evidence="2 3">
    <name type="scientific">Klenkia marina</name>
    <dbReference type="NCBI Taxonomy" id="1960309"/>
    <lineage>
        <taxon>Bacteria</taxon>
        <taxon>Bacillati</taxon>
        <taxon>Actinomycetota</taxon>
        <taxon>Actinomycetes</taxon>
        <taxon>Geodermatophilales</taxon>
        <taxon>Geodermatophilaceae</taxon>
        <taxon>Klenkia</taxon>
    </lineage>
</organism>
<keyword evidence="3" id="KW-1185">Reference proteome</keyword>
<gene>
    <name evidence="2" type="ORF">SAMN03159343_2846</name>
</gene>
<sequence>MSGALKAAWGLTAFVVLAGVVLWATTGRAVFAVFIVLGVLTAVGAVVTGRAEARDTQRKKDLQ</sequence>
<keyword evidence="1" id="KW-0472">Membrane</keyword>
<protein>
    <submittedName>
        <fullName evidence="2">Uncharacterized protein</fullName>
    </submittedName>
</protein>
<keyword evidence="1" id="KW-0812">Transmembrane</keyword>
<evidence type="ECO:0000256" key="1">
    <source>
        <dbReference type="SAM" id="Phobius"/>
    </source>
</evidence>